<feature type="domain" description="UspA" evidence="2">
    <location>
        <begin position="159"/>
        <end position="290"/>
    </location>
</feature>
<dbReference type="SUPFAM" id="SSF52402">
    <property type="entry name" value="Adenine nucleotide alpha hydrolases-like"/>
    <property type="match status" value="2"/>
</dbReference>
<dbReference type="Gene3D" id="3.40.50.620">
    <property type="entry name" value="HUPs"/>
    <property type="match status" value="2"/>
</dbReference>
<protein>
    <submittedName>
        <fullName evidence="3">Universal stress protein</fullName>
    </submittedName>
</protein>
<dbReference type="PANTHER" id="PTHR31964">
    <property type="entry name" value="ADENINE NUCLEOTIDE ALPHA HYDROLASES-LIKE SUPERFAMILY PROTEIN"/>
    <property type="match status" value="1"/>
</dbReference>
<evidence type="ECO:0000256" key="1">
    <source>
        <dbReference type="ARBA" id="ARBA00008791"/>
    </source>
</evidence>
<reference evidence="4" key="1">
    <citation type="journal article" date="2019" name="Int. J. Syst. Evol. Microbiol.">
        <title>The Global Catalogue of Microorganisms (GCM) 10K type strain sequencing project: providing services to taxonomists for standard genome sequencing and annotation.</title>
        <authorList>
            <consortium name="The Broad Institute Genomics Platform"/>
            <consortium name="The Broad Institute Genome Sequencing Center for Infectious Disease"/>
            <person name="Wu L."/>
            <person name="Ma J."/>
        </authorList>
    </citation>
    <scope>NUCLEOTIDE SEQUENCE [LARGE SCALE GENOMIC DNA]</scope>
    <source>
        <strain evidence="4">FCH27</strain>
    </source>
</reference>
<dbReference type="Proteomes" id="UP001596524">
    <property type="component" value="Unassembled WGS sequence"/>
</dbReference>
<dbReference type="InterPro" id="IPR014729">
    <property type="entry name" value="Rossmann-like_a/b/a_fold"/>
</dbReference>
<dbReference type="InterPro" id="IPR006015">
    <property type="entry name" value="Universal_stress_UspA"/>
</dbReference>
<evidence type="ECO:0000313" key="3">
    <source>
        <dbReference type="EMBL" id="MFC7363280.1"/>
    </source>
</evidence>
<evidence type="ECO:0000313" key="4">
    <source>
        <dbReference type="Proteomes" id="UP001596524"/>
    </source>
</evidence>
<accession>A0ABW2NBM3</accession>
<proteinExistence type="inferred from homology"/>
<name>A0ABW2NBM3_9ACTN</name>
<organism evidence="3 4">
    <name type="scientific">Nocardioides astragali</name>
    <dbReference type="NCBI Taxonomy" id="1776736"/>
    <lineage>
        <taxon>Bacteria</taxon>
        <taxon>Bacillati</taxon>
        <taxon>Actinomycetota</taxon>
        <taxon>Actinomycetes</taxon>
        <taxon>Propionibacteriales</taxon>
        <taxon>Nocardioidaceae</taxon>
        <taxon>Nocardioides</taxon>
    </lineage>
</organism>
<keyword evidence="4" id="KW-1185">Reference proteome</keyword>
<dbReference type="InterPro" id="IPR006016">
    <property type="entry name" value="UspA"/>
</dbReference>
<comment type="caution">
    <text evidence="3">The sequence shown here is derived from an EMBL/GenBank/DDBJ whole genome shotgun (WGS) entry which is preliminary data.</text>
</comment>
<gene>
    <name evidence="3" type="ORF">ACFQO6_23615</name>
</gene>
<dbReference type="EMBL" id="JBHTCH010000030">
    <property type="protein sequence ID" value="MFC7363280.1"/>
    <property type="molecule type" value="Genomic_DNA"/>
</dbReference>
<evidence type="ECO:0000259" key="2">
    <source>
        <dbReference type="Pfam" id="PF00582"/>
    </source>
</evidence>
<dbReference type="Pfam" id="PF00582">
    <property type="entry name" value="Usp"/>
    <property type="match status" value="2"/>
</dbReference>
<sequence>MDTASVRPSSIVVGVDGSPSAAHALEWAVDQAAVEHRPLVLAHAVSHEEEGWLDRTGLDYQVGADVRRARGHELLGAARAKVEERDSGVEVHTALEITDPRHLLVGLSGAAAMLVLGSHGRGPVGSLVLGSVGVTLARGARCPLVIYRPADGMRARQGVLVGVDGARGLGEVLRFAFRQASLRRLPLTVQHSSWGPQASGVYPSDRPIDIERQRPLVAEEVAGLSEEFPDVRVRYAWAQGHPADCLVREGSRMDLLVVGRHEDGALSRIRHSSIATRVVEHARCPVAVVPISSP</sequence>
<dbReference type="PRINTS" id="PR01438">
    <property type="entry name" value="UNVRSLSTRESS"/>
</dbReference>
<feature type="domain" description="UspA" evidence="2">
    <location>
        <begin position="11"/>
        <end position="148"/>
    </location>
</feature>
<dbReference type="PANTHER" id="PTHR31964:SF113">
    <property type="entry name" value="USPA DOMAIN-CONTAINING PROTEIN"/>
    <property type="match status" value="1"/>
</dbReference>
<comment type="similarity">
    <text evidence="1">Belongs to the universal stress protein A family.</text>
</comment>
<dbReference type="RefSeq" id="WP_255889373.1">
    <property type="nucleotide sequence ID" value="NZ_JAFMZM010000002.1"/>
</dbReference>